<dbReference type="Pfam" id="PF01242">
    <property type="entry name" value="PTPS"/>
    <property type="match status" value="2"/>
</dbReference>
<dbReference type="SUPFAM" id="SSF55620">
    <property type="entry name" value="Tetrahydrobiopterin biosynthesis enzymes-like"/>
    <property type="match status" value="2"/>
</dbReference>
<dbReference type="KEGG" id="rca:Rcas_0300"/>
<dbReference type="FunFam" id="3.30.479.10:FF:000003">
    <property type="entry name" value="6-pyruvoyl tetrahydrobiopterin synthase"/>
    <property type="match status" value="2"/>
</dbReference>
<keyword evidence="8" id="KW-0456">Lyase</keyword>
<dbReference type="EC" id="4.1.2.50" evidence="4"/>
<comment type="similarity">
    <text evidence="3">Belongs to the PTPS family. QueD subfamily.</text>
</comment>
<gene>
    <name evidence="11" type="ordered locus">Rcas_0300</name>
</gene>
<dbReference type="HOGENOM" id="CLU_083538_0_0_0"/>
<keyword evidence="6" id="KW-0479">Metal-binding</keyword>
<evidence type="ECO:0000256" key="1">
    <source>
        <dbReference type="ARBA" id="ARBA00001947"/>
    </source>
</evidence>
<evidence type="ECO:0000256" key="7">
    <source>
        <dbReference type="ARBA" id="ARBA00022833"/>
    </source>
</evidence>
<evidence type="ECO:0000256" key="9">
    <source>
        <dbReference type="ARBA" id="ARBA00031449"/>
    </source>
</evidence>
<organism evidence="11 12">
    <name type="scientific">Roseiflexus castenholzii (strain DSM 13941 / HLO8)</name>
    <dbReference type="NCBI Taxonomy" id="383372"/>
    <lineage>
        <taxon>Bacteria</taxon>
        <taxon>Bacillati</taxon>
        <taxon>Chloroflexota</taxon>
        <taxon>Chloroflexia</taxon>
        <taxon>Chloroflexales</taxon>
        <taxon>Roseiflexineae</taxon>
        <taxon>Roseiflexaceae</taxon>
        <taxon>Roseiflexus</taxon>
    </lineage>
</organism>
<comment type="catalytic activity">
    <reaction evidence="10">
        <text>7,8-dihydroneopterin 3'-triphosphate + H2O = 6-carboxy-5,6,7,8-tetrahydropterin + triphosphate + acetaldehyde + 2 H(+)</text>
        <dbReference type="Rhea" id="RHEA:27966"/>
        <dbReference type="ChEBI" id="CHEBI:15343"/>
        <dbReference type="ChEBI" id="CHEBI:15377"/>
        <dbReference type="ChEBI" id="CHEBI:15378"/>
        <dbReference type="ChEBI" id="CHEBI:18036"/>
        <dbReference type="ChEBI" id="CHEBI:58462"/>
        <dbReference type="ChEBI" id="CHEBI:61032"/>
        <dbReference type="EC" id="4.1.2.50"/>
    </reaction>
</comment>
<protein>
    <recommendedName>
        <fullName evidence="5">6-carboxy-5,6,7,8-tetrahydropterin synthase</fullName>
        <ecNumber evidence="4">4.1.2.50</ecNumber>
    </recommendedName>
    <alternativeName>
        <fullName evidence="9">Queuosine biosynthesis protein QueD</fullName>
    </alternativeName>
</protein>
<dbReference type="Gene3D" id="3.30.479.10">
    <property type="entry name" value="6-pyruvoyl tetrahydropterin synthase/QueD"/>
    <property type="match status" value="2"/>
</dbReference>
<sequence length="280" mass="32382">MIYATRRFEFSAAHRYWRSDWSAEENERVFGPCAYPYGHGHNYTLDVTITGDLDPRTGMVMNMTELKALVSEVLEEFDHKHLNEDTPYFCEQLPTTENIVRVLWRLIAARLPHTARLARLRLYETSDLWAEYDGAEETTFARMYAFSAAHRLHSPLLSDKENLAIYGKCNNPNGHGHTYTLEVTVAGPVDPETGMVIDLTAMDRTVRSVLDRLDYRHLDREIAAFATQPSTAENIVIYLWQELAPRFEGRLRHLKLWETRKNVFEYTGPGAALPHTRHNR</sequence>
<dbReference type="InterPro" id="IPR007115">
    <property type="entry name" value="6-PTP_synth/QueD"/>
</dbReference>
<keyword evidence="7" id="KW-0862">Zinc</keyword>
<dbReference type="eggNOG" id="COG0720">
    <property type="taxonomic scope" value="Bacteria"/>
</dbReference>
<dbReference type="PANTHER" id="PTHR12589:SF7">
    <property type="entry name" value="6-PYRUVOYL TETRAHYDROBIOPTERIN SYNTHASE"/>
    <property type="match status" value="1"/>
</dbReference>
<dbReference type="AlphaFoldDB" id="A7NG46"/>
<accession>A7NG46</accession>
<evidence type="ECO:0000256" key="3">
    <source>
        <dbReference type="ARBA" id="ARBA00008900"/>
    </source>
</evidence>
<dbReference type="EMBL" id="CP000804">
    <property type="protein sequence ID" value="ABU56433.1"/>
    <property type="molecule type" value="Genomic_DNA"/>
</dbReference>
<proteinExistence type="inferred from homology"/>
<evidence type="ECO:0000256" key="5">
    <source>
        <dbReference type="ARBA" id="ARBA00018141"/>
    </source>
</evidence>
<dbReference type="Proteomes" id="UP000000263">
    <property type="component" value="Chromosome"/>
</dbReference>
<evidence type="ECO:0000256" key="10">
    <source>
        <dbReference type="ARBA" id="ARBA00048807"/>
    </source>
</evidence>
<reference evidence="11 12" key="1">
    <citation type="submission" date="2007-08" db="EMBL/GenBank/DDBJ databases">
        <title>Complete sequence of Roseiflexus castenholzii DSM 13941.</title>
        <authorList>
            <consortium name="US DOE Joint Genome Institute"/>
            <person name="Copeland A."/>
            <person name="Lucas S."/>
            <person name="Lapidus A."/>
            <person name="Barry K."/>
            <person name="Glavina del Rio T."/>
            <person name="Dalin E."/>
            <person name="Tice H."/>
            <person name="Pitluck S."/>
            <person name="Thompson L.S."/>
            <person name="Brettin T."/>
            <person name="Bruce D."/>
            <person name="Detter J.C."/>
            <person name="Han C."/>
            <person name="Tapia R."/>
            <person name="Schmutz J."/>
            <person name="Larimer F."/>
            <person name="Land M."/>
            <person name="Hauser L."/>
            <person name="Kyrpides N."/>
            <person name="Mikhailova N."/>
            <person name="Bryant D.A."/>
            <person name="Hanada S."/>
            <person name="Tsukatani Y."/>
            <person name="Richardson P."/>
        </authorList>
    </citation>
    <scope>NUCLEOTIDE SEQUENCE [LARGE SCALE GENOMIC DNA]</scope>
    <source>
        <strain evidence="12">DSM 13941 / HLO8</strain>
    </source>
</reference>
<dbReference type="GO" id="GO:0070497">
    <property type="term" value="F:6-carboxytetrahydropterin synthase activity"/>
    <property type="evidence" value="ECO:0007669"/>
    <property type="project" value="UniProtKB-EC"/>
</dbReference>
<dbReference type="GO" id="GO:0046872">
    <property type="term" value="F:metal ion binding"/>
    <property type="evidence" value="ECO:0007669"/>
    <property type="project" value="UniProtKB-KW"/>
</dbReference>
<evidence type="ECO:0000256" key="4">
    <source>
        <dbReference type="ARBA" id="ARBA00012982"/>
    </source>
</evidence>
<comment type="pathway">
    <text evidence="2">Purine metabolism; 7-cyano-7-deazaguanine biosynthesis.</text>
</comment>
<keyword evidence="12" id="KW-1185">Reference proteome</keyword>
<dbReference type="RefSeq" id="WP_011997837.1">
    <property type="nucleotide sequence ID" value="NC_009767.1"/>
</dbReference>
<dbReference type="STRING" id="383372.Rcas_0300"/>
<dbReference type="OrthoDB" id="9804698at2"/>
<comment type="cofactor">
    <cofactor evidence="1">
        <name>Zn(2+)</name>
        <dbReference type="ChEBI" id="CHEBI:29105"/>
    </cofactor>
</comment>
<evidence type="ECO:0000256" key="6">
    <source>
        <dbReference type="ARBA" id="ARBA00022723"/>
    </source>
</evidence>
<evidence type="ECO:0000256" key="2">
    <source>
        <dbReference type="ARBA" id="ARBA00005061"/>
    </source>
</evidence>
<dbReference type="UniPathway" id="UPA00391"/>
<name>A7NG46_ROSCS</name>
<evidence type="ECO:0000313" key="12">
    <source>
        <dbReference type="Proteomes" id="UP000000263"/>
    </source>
</evidence>
<evidence type="ECO:0000313" key="11">
    <source>
        <dbReference type="EMBL" id="ABU56433.1"/>
    </source>
</evidence>
<evidence type="ECO:0000256" key="8">
    <source>
        <dbReference type="ARBA" id="ARBA00023239"/>
    </source>
</evidence>
<dbReference type="PANTHER" id="PTHR12589">
    <property type="entry name" value="PYRUVOYL TETRAHYDROBIOPTERIN SYNTHASE"/>
    <property type="match status" value="1"/>
</dbReference>
<dbReference type="InterPro" id="IPR038418">
    <property type="entry name" value="6-PTP_synth/QueD_sf"/>
</dbReference>